<dbReference type="CDD" id="cd01745">
    <property type="entry name" value="GATase1_2"/>
    <property type="match status" value="1"/>
</dbReference>
<dbReference type="RefSeq" id="WP_037446046.1">
    <property type="nucleotide sequence ID" value="NZ_AVFL01000001.1"/>
</dbReference>
<dbReference type="OrthoDB" id="9813383at2"/>
<name>W9H9M1_9PROT</name>
<dbReference type="EMBL" id="AVFL01000001">
    <property type="protein sequence ID" value="EWY42619.1"/>
    <property type="molecule type" value="Genomic_DNA"/>
</dbReference>
<dbReference type="GO" id="GO:0016740">
    <property type="term" value="F:transferase activity"/>
    <property type="evidence" value="ECO:0007669"/>
    <property type="project" value="UniProtKB-KW"/>
</dbReference>
<protein>
    <recommendedName>
        <fullName evidence="5">gamma-glutamyl-gamma-aminobutyrate hydrolase</fullName>
        <ecNumber evidence="5">3.5.1.94</ecNumber>
    </recommendedName>
</protein>
<evidence type="ECO:0000256" key="4">
    <source>
        <dbReference type="ARBA" id="ARBA00060634"/>
    </source>
</evidence>
<evidence type="ECO:0000256" key="5">
    <source>
        <dbReference type="ARBA" id="ARBA00066788"/>
    </source>
</evidence>
<dbReference type="GO" id="GO:0005829">
    <property type="term" value="C:cytosol"/>
    <property type="evidence" value="ECO:0007669"/>
    <property type="project" value="TreeGrafter"/>
</dbReference>
<evidence type="ECO:0000256" key="3">
    <source>
        <dbReference type="ARBA" id="ARBA00055068"/>
    </source>
</evidence>
<dbReference type="Proteomes" id="UP000019486">
    <property type="component" value="Unassembled WGS sequence"/>
</dbReference>
<proteinExistence type="inferred from homology"/>
<dbReference type="Gene3D" id="3.40.50.880">
    <property type="match status" value="1"/>
</dbReference>
<dbReference type="PROSITE" id="PS51273">
    <property type="entry name" value="GATASE_TYPE_1"/>
    <property type="match status" value="1"/>
</dbReference>
<dbReference type="STRING" id="1385369.N825_01695"/>
<accession>W9H9M1</accession>
<dbReference type="PANTHER" id="PTHR43235">
    <property type="entry name" value="GLUTAMINE AMIDOTRANSFERASE PB2B2.05-RELATED"/>
    <property type="match status" value="1"/>
</dbReference>
<gene>
    <name evidence="6" type="ORF">N825_01695</name>
</gene>
<comment type="catalytic activity">
    <reaction evidence="2">
        <text>4-(gamma-L-glutamylamino)butanoate + H2O = 4-aminobutanoate + L-glutamate</text>
        <dbReference type="Rhea" id="RHEA:19737"/>
        <dbReference type="ChEBI" id="CHEBI:15377"/>
        <dbReference type="ChEBI" id="CHEBI:29985"/>
        <dbReference type="ChEBI" id="CHEBI:58800"/>
        <dbReference type="ChEBI" id="CHEBI:59888"/>
        <dbReference type="EC" id="3.5.1.94"/>
    </reaction>
</comment>
<evidence type="ECO:0000256" key="1">
    <source>
        <dbReference type="ARBA" id="ARBA00011083"/>
    </source>
</evidence>
<dbReference type="SUPFAM" id="SSF52317">
    <property type="entry name" value="Class I glutamine amidotransferase-like"/>
    <property type="match status" value="1"/>
</dbReference>
<comment type="function">
    <text evidence="3">Involved in the breakdown of putrescine via hydrolysis of the gamma-glutamyl linkage of gamma-glutamyl-gamma-aminobutyrate.</text>
</comment>
<reference evidence="6 7" key="1">
    <citation type="submission" date="2013-08" db="EMBL/GenBank/DDBJ databases">
        <title>The genome sequence of Skermanella stibiiresistens.</title>
        <authorList>
            <person name="Zhu W."/>
            <person name="Wang G."/>
        </authorList>
    </citation>
    <scope>NUCLEOTIDE SEQUENCE [LARGE SCALE GENOMIC DNA]</scope>
    <source>
        <strain evidence="6 7">SB22</strain>
    </source>
</reference>
<dbReference type="GO" id="GO:0006598">
    <property type="term" value="P:polyamine catabolic process"/>
    <property type="evidence" value="ECO:0007669"/>
    <property type="project" value="TreeGrafter"/>
</dbReference>
<comment type="similarity">
    <text evidence="1">Belongs to the peptidase C26 family.</text>
</comment>
<dbReference type="FunFam" id="3.40.50.880:FF:000030">
    <property type="entry name" value="Gamma-glutamyl-gamma-aminobutyrate hydrolase PuuD"/>
    <property type="match status" value="1"/>
</dbReference>
<dbReference type="GO" id="GO:0033969">
    <property type="term" value="F:gamma-glutamyl-gamma-aminobutyrate hydrolase activity"/>
    <property type="evidence" value="ECO:0007669"/>
    <property type="project" value="UniProtKB-EC"/>
</dbReference>
<dbReference type="InterPro" id="IPR044668">
    <property type="entry name" value="PuuD-like"/>
</dbReference>
<organism evidence="6 7">
    <name type="scientific">Skermanella stibiiresistens SB22</name>
    <dbReference type="NCBI Taxonomy" id="1385369"/>
    <lineage>
        <taxon>Bacteria</taxon>
        <taxon>Pseudomonadati</taxon>
        <taxon>Pseudomonadota</taxon>
        <taxon>Alphaproteobacteria</taxon>
        <taxon>Rhodospirillales</taxon>
        <taxon>Azospirillaceae</taxon>
        <taxon>Skermanella</taxon>
    </lineage>
</organism>
<dbReference type="Pfam" id="PF07722">
    <property type="entry name" value="Peptidase_C26"/>
    <property type="match status" value="1"/>
</dbReference>
<keyword evidence="7" id="KW-1185">Reference proteome</keyword>
<evidence type="ECO:0000313" key="7">
    <source>
        <dbReference type="Proteomes" id="UP000019486"/>
    </source>
</evidence>
<dbReference type="PATRIC" id="fig|1385369.3.peg.329"/>
<dbReference type="PANTHER" id="PTHR43235:SF1">
    <property type="entry name" value="GLUTAMINE AMIDOTRANSFERASE PB2B2.05-RELATED"/>
    <property type="match status" value="1"/>
</dbReference>
<sequence>MIAKTGPTPLVGIPACVRRMGAHPFHIAGDKYVRAVSEGAGALPLVIPALGASLDIGDLLGRLDGLLITGSPSNVEPARYGGPSSVAGTLHDPERDDTTLPLIRAAVSAGVPLLAICRGIQELNVALGGTLHQRVQELPGKLDHRADDERPVEEQYAKVHPVSLTPGGVLARITGAAEIRVNSIHAQAIDRVADGLSVEAVAPDGLVEAVSVTGAASFALAIQWHPEWRFWECADSSAIFRAFGTACADRAASRAAL</sequence>
<dbReference type="AlphaFoldDB" id="W9H9M1"/>
<keyword evidence="6" id="KW-0315">Glutamine amidotransferase</keyword>
<evidence type="ECO:0000256" key="2">
    <source>
        <dbReference type="ARBA" id="ARBA00052718"/>
    </source>
</evidence>
<comment type="caution">
    <text evidence="6">The sequence shown here is derived from an EMBL/GenBank/DDBJ whole genome shotgun (WGS) entry which is preliminary data.</text>
</comment>
<keyword evidence="6" id="KW-0808">Transferase</keyword>
<comment type="pathway">
    <text evidence="4">Amine and polyamine degradation; putrescine degradation; 4-aminobutanoate from putrescine: step 4/4.</text>
</comment>
<dbReference type="InterPro" id="IPR011697">
    <property type="entry name" value="Peptidase_C26"/>
</dbReference>
<dbReference type="EC" id="3.5.1.94" evidence="5"/>
<dbReference type="InterPro" id="IPR029062">
    <property type="entry name" value="Class_I_gatase-like"/>
</dbReference>
<evidence type="ECO:0000313" key="6">
    <source>
        <dbReference type="EMBL" id="EWY42619.1"/>
    </source>
</evidence>